<accession>A0A183UKV8</accession>
<gene>
    <name evidence="1" type="ORF">TCNE_LOCUS9128</name>
</gene>
<protein>
    <submittedName>
        <fullName evidence="3">N-acetyltransferase domain-containing protein</fullName>
    </submittedName>
</protein>
<dbReference type="Proteomes" id="UP000050794">
    <property type="component" value="Unassembled WGS sequence"/>
</dbReference>
<dbReference type="EMBL" id="UYWY01020084">
    <property type="protein sequence ID" value="VDM40449.1"/>
    <property type="molecule type" value="Genomic_DNA"/>
</dbReference>
<dbReference type="WBParaSite" id="TCNE_0000912801-mRNA-1">
    <property type="protein sequence ID" value="TCNE_0000912801-mRNA-1"/>
    <property type="gene ID" value="TCNE_0000912801"/>
</dbReference>
<evidence type="ECO:0000313" key="2">
    <source>
        <dbReference type="Proteomes" id="UP000050794"/>
    </source>
</evidence>
<dbReference type="AlphaFoldDB" id="A0A183UKV8"/>
<name>A0A183UKV8_TOXCA</name>
<reference evidence="3" key="1">
    <citation type="submission" date="2016-06" db="UniProtKB">
        <authorList>
            <consortium name="WormBaseParasite"/>
        </authorList>
    </citation>
    <scope>IDENTIFICATION</scope>
</reference>
<proteinExistence type="predicted"/>
<evidence type="ECO:0000313" key="3">
    <source>
        <dbReference type="WBParaSite" id="TCNE_0000912801-mRNA-1"/>
    </source>
</evidence>
<keyword evidence="2" id="KW-1185">Reference proteome</keyword>
<sequence>MTMHSNWLWARWYTDVGYVQDEAQKSAGYGQDDETKLFMVSTMCRSCLCSRTV</sequence>
<organism evidence="2 3">
    <name type="scientific">Toxocara canis</name>
    <name type="common">Canine roundworm</name>
    <dbReference type="NCBI Taxonomy" id="6265"/>
    <lineage>
        <taxon>Eukaryota</taxon>
        <taxon>Metazoa</taxon>
        <taxon>Ecdysozoa</taxon>
        <taxon>Nematoda</taxon>
        <taxon>Chromadorea</taxon>
        <taxon>Rhabditida</taxon>
        <taxon>Spirurina</taxon>
        <taxon>Ascaridomorpha</taxon>
        <taxon>Ascaridoidea</taxon>
        <taxon>Toxocaridae</taxon>
        <taxon>Toxocara</taxon>
    </lineage>
</organism>
<reference evidence="1 2" key="2">
    <citation type="submission" date="2018-11" db="EMBL/GenBank/DDBJ databases">
        <authorList>
            <consortium name="Pathogen Informatics"/>
        </authorList>
    </citation>
    <scope>NUCLEOTIDE SEQUENCE [LARGE SCALE GENOMIC DNA]</scope>
</reference>
<evidence type="ECO:0000313" key="1">
    <source>
        <dbReference type="EMBL" id="VDM40449.1"/>
    </source>
</evidence>